<keyword evidence="4" id="KW-0547">Nucleotide-binding</keyword>
<dbReference type="GO" id="GO:0015421">
    <property type="term" value="F:ABC-type oligopeptide transporter activity"/>
    <property type="evidence" value="ECO:0007669"/>
    <property type="project" value="TreeGrafter"/>
</dbReference>
<evidence type="ECO:0000256" key="7">
    <source>
        <dbReference type="ARBA" id="ARBA00023136"/>
    </source>
</evidence>
<dbReference type="PROSITE" id="PS50893">
    <property type="entry name" value="ABC_TRANSPORTER_2"/>
    <property type="match status" value="1"/>
</dbReference>
<evidence type="ECO:0000259" key="9">
    <source>
        <dbReference type="PROSITE" id="PS50893"/>
    </source>
</evidence>
<keyword evidence="2" id="KW-0813">Transport</keyword>
<dbReference type="SUPFAM" id="SSF52540">
    <property type="entry name" value="P-loop containing nucleoside triphosphate hydrolases"/>
    <property type="match status" value="1"/>
</dbReference>
<dbReference type="InterPro" id="IPR011527">
    <property type="entry name" value="ABC1_TM_dom"/>
</dbReference>
<evidence type="ECO:0000256" key="1">
    <source>
        <dbReference type="ARBA" id="ARBA00004651"/>
    </source>
</evidence>
<dbReference type="PROSITE" id="PS00211">
    <property type="entry name" value="ABC_TRANSPORTER_1"/>
    <property type="match status" value="1"/>
</dbReference>
<dbReference type="GO" id="GO:0005886">
    <property type="term" value="C:plasma membrane"/>
    <property type="evidence" value="ECO:0007669"/>
    <property type="project" value="UniProtKB-SubCell"/>
</dbReference>
<evidence type="ECO:0000256" key="8">
    <source>
        <dbReference type="SAM" id="Phobius"/>
    </source>
</evidence>
<dbReference type="InterPro" id="IPR039421">
    <property type="entry name" value="Type_1_exporter"/>
</dbReference>
<feature type="domain" description="ABC transmembrane type-1" evidence="10">
    <location>
        <begin position="23"/>
        <end position="307"/>
    </location>
</feature>
<evidence type="ECO:0000313" key="12">
    <source>
        <dbReference type="Proteomes" id="UP000823886"/>
    </source>
</evidence>
<dbReference type="PROSITE" id="PS50929">
    <property type="entry name" value="ABC_TM1F"/>
    <property type="match status" value="1"/>
</dbReference>
<dbReference type="InterPro" id="IPR003593">
    <property type="entry name" value="AAA+_ATPase"/>
</dbReference>
<dbReference type="CDD" id="cd18547">
    <property type="entry name" value="ABC_6TM_Tm288_like"/>
    <property type="match status" value="1"/>
</dbReference>
<sequence length="579" mass="64439">MVRRKETVSKILGLIRPYSHYLVLSLVFAVISVALTLYAPILIGQAVDQIVGPGQVDFQKVGKILVLLGVLIVITALAQWLMNLCNNQITYRAVKDVRTRAFAHLQKLPLRYIDSHSYGDTISRIITDVEQFSDGLLMGFTQLFTGIITILGTLVFMLSINAGIALVVVLITPLSLFVASYIARHTYDMFKKQSEARAEMTSLVNEMVGNQKVVQAFGYGEKALKNFDEINGRMRGYSQRAIFFSSITNPATRFVNGVVYAGVCVTGACFALNGMLTVGQLSSFLSYANQYTKPFNEISSVITELQNAFACAQRVFDYLEEPAEAEDLPQAQELSQADGSLTLSHVSFSYDKEKELLKDLNLKVAPGQKIAIVGPTGCGKTTLINLLMRFYDVDEGSIYMSGKNVMELKKDSMRKNYGMVLQETWLKSGTIAENIAYGKETASREEIIRAAKSAHAHSFIRRMEKGYDTVISEDGGNLSQGQKQLLCIARVMLNLPPMLILDEATSSIDTRTEIKIQEAFLEMMKGRTSFIVAHRLSTIREADRILVMKDGNILEQGTHEELLARKGFYEKLYNSQFAV</sequence>
<feature type="transmembrane region" description="Helical" evidence="8">
    <location>
        <begin position="164"/>
        <end position="183"/>
    </location>
</feature>
<organism evidence="11 12">
    <name type="scientific">Candidatus Blautia merdavium</name>
    <dbReference type="NCBI Taxonomy" id="2838494"/>
    <lineage>
        <taxon>Bacteria</taxon>
        <taxon>Bacillati</taxon>
        <taxon>Bacillota</taxon>
        <taxon>Clostridia</taxon>
        <taxon>Lachnospirales</taxon>
        <taxon>Lachnospiraceae</taxon>
        <taxon>Blautia</taxon>
    </lineage>
</organism>
<evidence type="ECO:0000256" key="4">
    <source>
        <dbReference type="ARBA" id="ARBA00022741"/>
    </source>
</evidence>
<gene>
    <name evidence="11" type="ORF">H9753_02170</name>
</gene>
<evidence type="ECO:0000256" key="6">
    <source>
        <dbReference type="ARBA" id="ARBA00022989"/>
    </source>
</evidence>
<dbReference type="AlphaFoldDB" id="A0A9D2TBH9"/>
<dbReference type="FunFam" id="3.40.50.300:FF:000287">
    <property type="entry name" value="Multidrug ABC transporter ATP-binding protein"/>
    <property type="match status" value="1"/>
</dbReference>
<proteinExistence type="predicted"/>
<reference evidence="11" key="1">
    <citation type="journal article" date="2021" name="PeerJ">
        <title>Extensive microbial diversity within the chicken gut microbiome revealed by metagenomics and culture.</title>
        <authorList>
            <person name="Gilroy R."/>
            <person name="Ravi A."/>
            <person name="Getino M."/>
            <person name="Pursley I."/>
            <person name="Horton D.L."/>
            <person name="Alikhan N.F."/>
            <person name="Baker D."/>
            <person name="Gharbi K."/>
            <person name="Hall N."/>
            <person name="Watson M."/>
            <person name="Adriaenssens E.M."/>
            <person name="Foster-Nyarko E."/>
            <person name="Jarju S."/>
            <person name="Secka A."/>
            <person name="Antonio M."/>
            <person name="Oren A."/>
            <person name="Chaudhuri R.R."/>
            <person name="La Ragione R."/>
            <person name="Hildebrand F."/>
            <person name="Pallen M.J."/>
        </authorList>
    </citation>
    <scope>NUCLEOTIDE SEQUENCE</scope>
    <source>
        <strain evidence="11">ChiBcec2-3848</strain>
    </source>
</reference>
<feature type="transmembrane region" description="Helical" evidence="8">
    <location>
        <begin position="64"/>
        <end position="82"/>
    </location>
</feature>
<dbReference type="SUPFAM" id="SSF90123">
    <property type="entry name" value="ABC transporter transmembrane region"/>
    <property type="match status" value="1"/>
</dbReference>
<keyword evidence="3 8" id="KW-0812">Transmembrane</keyword>
<dbReference type="CDD" id="cd03254">
    <property type="entry name" value="ABCC_Glucan_exporter_like"/>
    <property type="match status" value="1"/>
</dbReference>
<dbReference type="EMBL" id="DWVZ01000026">
    <property type="protein sequence ID" value="HJC62412.1"/>
    <property type="molecule type" value="Genomic_DNA"/>
</dbReference>
<keyword evidence="5 11" id="KW-0067">ATP-binding</keyword>
<evidence type="ECO:0000259" key="10">
    <source>
        <dbReference type="PROSITE" id="PS50929"/>
    </source>
</evidence>
<evidence type="ECO:0000256" key="3">
    <source>
        <dbReference type="ARBA" id="ARBA00022692"/>
    </source>
</evidence>
<dbReference type="Pfam" id="PF00664">
    <property type="entry name" value="ABC_membrane"/>
    <property type="match status" value="1"/>
</dbReference>
<dbReference type="InterPro" id="IPR017871">
    <property type="entry name" value="ABC_transporter-like_CS"/>
</dbReference>
<dbReference type="Gene3D" id="3.40.50.300">
    <property type="entry name" value="P-loop containing nucleotide triphosphate hydrolases"/>
    <property type="match status" value="1"/>
</dbReference>
<name>A0A9D2TBH9_9FIRM</name>
<dbReference type="InterPro" id="IPR003439">
    <property type="entry name" value="ABC_transporter-like_ATP-bd"/>
</dbReference>
<dbReference type="InterPro" id="IPR036640">
    <property type="entry name" value="ABC1_TM_sf"/>
</dbReference>
<evidence type="ECO:0000256" key="2">
    <source>
        <dbReference type="ARBA" id="ARBA00022448"/>
    </source>
</evidence>
<dbReference type="GO" id="GO:0005524">
    <property type="term" value="F:ATP binding"/>
    <property type="evidence" value="ECO:0007669"/>
    <property type="project" value="UniProtKB-KW"/>
</dbReference>
<dbReference type="Proteomes" id="UP000823886">
    <property type="component" value="Unassembled WGS sequence"/>
</dbReference>
<dbReference type="InterPro" id="IPR027417">
    <property type="entry name" value="P-loop_NTPase"/>
</dbReference>
<feature type="transmembrane region" description="Helical" evidence="8">
    <location>
        <begin position="136"/>
        <end position="158"/>
    </location>
</feature>
<keyword evidence="6 8" id="KW-1133">Transmembrane helix</keyword>
<evidence type="ECO:0000313" key="11">
    <source>
        <dbReference type="EMBL" id="HJC62412.1"/>
    </source>
</evidence>
<dbReference type="SMART" id="SM00382">
    <property type="entry name" value="AAA"/>
    <property type="match status" value="1"/>
</dbReference>
<keyword evidence="7 8" id="KW-0472">Membrane</keyword>
<evidence type="ECO:0000256" key="5">
    <source>
        <dbReference type="ARBA" id="ARBA00022840"/>
    </source>
</evidence>
<dbReference type="Gene3D" id="1.20.1560.10">
    <property type="entry name" value="ABC transporter type 1, transmembrane domain"/>
    <property type="match status" value="1"/>
</dbReference>
<dbReference type="Pfam" id="PF00005">
    <property type="entry name" value="ABC_tran"/>
    <property type="match status" value="1"/>
</dbReference>
<protein>
    <submittedName>
        <fullName evidence="11">ABC transporter ATP-binding protein/permease</fullName>
    </submittedName>
</protein>
<feature type="transmembrane region" description="Helical" evidence="8">
    <location>
        <begin position="21"/>
        <end position="44"/>
    </location>
</feature>
<comment type="subcellular location">
    <subcellularLocation>
        <location evidence="1">Cell membrane</location>
        <topology evidence="1">Multi-pass membrane protein</topology>
    </subcellularLocation>
</comment>
<accession>A0A9D2TBH9</accession>
<feature type="domain" description="ABC transporter" evidence="9">
    <location>
        <begin position="341"/>
        <end position="575"/>
    </location>
</feature>
<reference evidence="11" key="2">
    <citation type="submission" date="2021-04" db="EMBL/GenBank/DDBJ databases">
        <authorList>
            <person name="Gilroy R."/>
        </authorList>
    </citation>
    <scope>NUCLEOTIDE SEQUENCE</scope>
    <source>
        <strain evidence="11">ChiBcec2-3848</strain>
    </source>
</reference>
<comment type="caution">
    <text evidence="11">The sequence shown here is derived from an EMBL/GenBank/DDBJ whole genome shotgun (WGS) entry which is preliminary data.</text>
</comment>
<dbReference type="PANTHER" id="PTHR43394">
    <property type="entry name" value="ATP-DEPENDENT PERMEASE MDL1, MITOCHONDRIAL"/>
    <property type="match status" value="1"/>
</dbReference>
<dbReference type="PANTHER" id="PTHR43394:SF1">
    <property type="entry name" value="ATP-BINDING CASSETTE SUB-FAMILY B MEMBER 10, MITOCHONDRIAL"/>
    <property type="match status" value="1"/>
</dbReference>
<dbReference type="GO" id="GO:0016887">
    <property type="term" value="F:ATP hydrolysis activity"/>
    <property type="evidence" value="ECO:0007669"/>
    <property type="project" value="InterPro"/>
</dbReference>